<dbReference type="RefSeq" id="WP_175469757.1">
    <property type="nucleotide sequence ID" value="NZ_FMUX01000009.1"/>
</dbReference>
<dbReference type="PANTHER" id="PTHR40940">
    <property type="entry name" value="PROTEIN BATD-RELATED"/>
    <property type="match status" value="1"/>
</dbReference>
<organism evidence="2 3">
    <name type="scientific">Desulfoluna spongiiphila</name>
    <dbReference type="NCBI Taxonomy" id="419481"/>
    <lineage>
        <taxon>Bacteria</taxon>
        <taxon>Pseudomonadati</taxon>
        <taxon>Thermodesulfobacteriota</taxon>
        <taxon>Desulfobacteria</taxon>
        <taxon>Desulfobacterales</taxon>
        <taxon>Desulfolunaceae</taxon>
        <taxon>Desulfoluna</taxon>
    </lineage>
</organism>
<keyword evidence="3" id="KW-1185">Reference proteome</keyword>
<dbReference type="STRING" id="419481.SAMN05216233_10978"/>
<dbReference type="PANTHER" id="PTHR40940:SF1">
    <property type="entry name" value="PROTEIN BATD"/>
    <property type="match status" value="1"/>
</dbReference>
<dbReference type="AlphaFoldDB" id="A0A1G5FXS5"/>
<evidence type="ECO:0000313" key="3">
    <source>
        <dbReference type="Proteomes" id="UP000198870"/>
    </source>
</evidence>
<dbReference type="InterPro" id="IPR025738">
    <property type="entry name" value="BatD"/>
</dbReference>
<sequence length="467" mass="51015">MSTPQRKETIMPAATPNTPLVIPPKLRIRRFCLLLLGMALLLPLRVGAEAPSEKIRVTFTPEGTVRVGQRVTLAIELMTTARFSGSPEFDLPEIPGVIAMKLGTFGVNSTETIDGITYSVQGHEFALFAQRPGKRTIEPFNVRFFPTGPGAAPPRDVTLKTEALTLDATMPPGAEGLNALICTEALEVTETWDPAIEDAKVGDAFTRRITMRAEDVPGMAFPPLPVPDIRAVGIYPKEPLVNDKTDRGDFTGERTETITYVCEAKGTVTFPEVVIHWWDLSNEELKTETLPAVTLKVKANPKLMTGTDSPSSFSPRSRAVPWLLFLGTGLALCLGAGVRYRASFSCLIAPWKEAGKNPEKTCFKQIQTACQAKDPMAAYAGLLKWLDTIHTGASPATLAWLSKETQNPALSKEADRLQSRLFQGPEKDPSPWDAGAFFRALSTSRRHLLKRIKPGRIKNGLPSLNPS</sequence>
<evidence type="ECO:0000313" key="2">
    <source>
        <dbReference type="EMBL" id="SCY44162.1"/>
    </source>
</evidence>
<dbReference type="EMBL" id="FMUX01000009">
    <property type="protein sequence ID" value="SCY44162.1"/>
    <property type="molecule type" value="Genomic_DNA"/>
</dbReference>
<dbReference type="InterPro" id="IPR057699">
    <property type="entry name" value="DUF7939"/>
</dbReference>
<feature type="domain" description="DUF7939" evidence="1">
    <location>
        <begin position="359"/>
        <end position="446"/>
    </location>
</feature>
<evidence type="ECO:0000259" key="1">
    <source>
        <dbReference type="Pfam" id="PF25607"/>
    </source>
</evidence>
<dbReference type="Proteomes" id="UP000198870">
    <property type="component" value="Unassembled WGS sequence"/>
</dbReference>
<accession>A0A1G5FXS5</accession>
<protein>
    <submittedName>
        <fullName evidence="2">Oxygen tolerance</fullName>
    </submittedName>
</protein>
<proteinExistence type="predicted"/>
<name>A0A1G5FXS5_9BACT</name>
<gene>
    <name evidence="2" type="ORF">SAMN05216233_10978</name>
</gene>
<reference evidence="2 3" key="1">
    <citation type="submission" date="2016-10" db="EMBL/GenBank/DDBJ databases">
        <authorList>
            <person name="de Groot N.N."/>
        </authorList>
    </citation>
    <scope>NUCLEOTIDE SEQUENCE [LARGE SCALE GENOMIC DNA]</scope>
    <source>
        <strain evidence="2 3">AA1</strain>
    </source>
</reference>
<dbReference type="Pfam" id="PF25607">
    <property type="entry name" value="DUF7939"/>
    <property type="match status" value="1"/>
</dbReference>